<dbReference type="NCBIfam" id="TIGR03375">
    <property type="entry name" value="type_I_sec_LssB"/>
    <property type="match status" value="1"/>
</dbReference>
<keyword evidence="4" id="KW-0378">Hydrolase</keyword>
<feature type="transmembrane region" description="Helical" evidence="9">
    <location>
        <begin position="211"/>
        <end position="231"/>
    </location>
</feature>
<protein>
    <submittedName>
        <fullName evidence="13">Type I secretion system permease/ATPase</fullName>
    </submittedName>
</protein>
<evidence type="ECO:0000256" key="3">
    <source>
        <dbReference type="ARBA" id="ARBA00022741"/>
    </source>
</evidence>
<name>A0ABU9GU45_9GAMM</name>
<keyword evidence="7 9" id="KW-0472">Membrane</keyword>
<feature type="domain" description="ABC transporter" evidence="10">
    <location>
        <begin position="489"/>
        <end position="723"/>
    </location>
</feature>
<dbReference type="InterPro" id="IPR003439">
    <property type="entry name" value="ABC_transporter-like_ATP-bd"/>
</dbReference>
<dbReference type="PANTHER" id="PTHR43394:SF1">
    <property type="entry name" value="ATP-BINDING CASSETTE SUB-FAMILY B MEMBER 10, MITOCHONDRIAL"/>
    <property type="match status" value="1"/>
</dbReference>
<dbReference type="SMART" id="SM00382">
    <property type="entry name" value="AAA"/>
    <property type="match status" value="1"/>
</dbReference>
<feature type="transmembrane region" description="Helical" evidence="9">
    <location>
        <begin position="173"/>
        <end position="199"/>
    </location>
</feature>
<dbReference type="Gene3D" id="3.90.70.10">
    <property type="entry name" value="Cysteine proteinases"/>
    <property type="match status" value="1"/>
</dbReference>
<evidence type="ECO:0000259" key="11">
    <source>
        <dbReference type="PROSITE" id="PS50929"/>
    </source>
</evidence>
<dbReference type="InterPro" id="IPR011527">
    <property type="entry name" value="ABC1_TM_dom"/>
</dbReference>
<dbReference type="InterPro" id="IPR036640">
    <property type="entry name" value="ABC1_TM_sf"/>
</dbReference>
<feature type="domain" description="Peptidase C39" evidence="12">
    <location>
        <begin position="20"/>
        <end position="141"/>
    </location>
</feature>
<evidence type="ECO:0000256" key="6">
    <source>
        <dbReference type="ARBA" id="ARBA00022989"/>
    </source>
</evidence>
<keyword evidence="5" id="KW-0067">ATP-binding</keyword>
<feature type="region of interest" description="Disordered" evidence="8">
    <location>
        <begin position="1"/>
        <end position="20"/>
    </location>
</feature>
<dbReference type="InterPro" id="IPR017750">
    <property type="entry name" value="ATPase_T1SS"/>
</dbReference>
<evidence type="ECO:0000313" key="14">
    <source>
        <dbReference type="Proteomes" id="UP001369082"/>
    </source>
</evidence>
<evidence type="ECO:0000256" key="5">
    <source>
        <dbReference type="ARBA" id="ARBA00022840"/>
    </source>
</evidence>
<dbReference type="InterPro" id="IPR039421">
    <property type="entry name" value="Type_1_exporter"/>
</dbReference>
<keyword evidence="6 9" id="KW-1133">Transmembrane helix</keyword>
<dbReference type="Proteomes" id="UP001369082">
    <property type="component" value="Unassembled WGS sequence"/>
</dbReference>
<feature type="transmembrane region" description="Helical" evidence="9">
    <location>
        <begin position="395"/>
        <end position="417"/>
    </location>
</feature>
<evidence type="ECO:0000256" key="2">
    <source>
        <dbReference type="ARBA" id="ARBA00022692"/>
    </source>
</evidence>
<dbReference type="PANTHER" id="PTHR43394">
    <property type="entry name" value="ATP-DEPENDENT PERMEASE MDL1, MITOCHONDRIAL"/>
    <property type="match status" value="1"/>
</dbReference>
<comment type="subcellular location">
    <subcellularLocation>
        <location evidence="1">Cell membrane</location>
        <topology evidence="1">Multi-pass membrane protein</topology>
    </subcellularLocation>
</comment>
<evidence type="ECO:0000259" key="12">
    <source>
        <dbReference type="PROSITE" id="PS50990"/>
    </source>
</evidence>
<dbReference type="Pfam" id="PF03412">
    <property type="entry name" value="Peptidase_C39"/>
    <property type="match status" value="1"/>
</dbReference>
<evidence type="ECO:0000313" key="13">
    <source>
        <dbReference type="EMBL" id="MEL0630848.1"/>
    </source>
</evidence>
<dbReference type="SUPFAM" id="SSF90123">
    <property type="entry name" value="ABC transporter transmembrane region"/>
    <property type="match status" value="1"/>
</dbReference>
<dbReference type="Pfam" id="PF00664">
    <property type="entry name" value="ABC_membrane"/>
    <property type="match status" value="1"/>
</dbReference>
<organism evidence="13 14">
    <name type="scientific">Psychromonas aquatilis</name>
    <dbReference type="NCBI Taxonomy" id="2005072"/>
    <lineage>
        <taxon>Bacteria</taxon>
        <taxon>Pseudomonadati</taxon>
        <taxon>Pseudomonadota</taxon>
        <taxon>Gammaproteobacteria</taxon>
        <taxon>Alteromonadales</taxon>
        <taxon>Psychromonadaceae</taxon>
        <taxon>Psychromonas</taxon>
    </lineage>
</organism>
<dbReference type="SUPFAM" id="SSF52540">
    <property type="entry name" value="P-loop containing nucleoside triphosphate hydrolases"/>
    <property type="match status" value="1"/>
</dbReference>
<dbReference type="RefSeq" id="WP_341599023.1">
    <property type="nucleotide sequence ID" value="NZ_JBAKAZ010000099.1"/>
</dbReference>
<gene>
    <name evidence="13" type="ORF">V6256_14680</name>
</gene>
<dbReference type="PROSITE" id="PS00211">
    <property type="entry name" value="ABC_TRANSPORTER_1"/>
    <property type="match status" value="1"/>
</dbReference>
<feature type="transmembrane region" description="Helical" evidence="9">
    <location>
        <begin position="283"/>
        <end position="307"/>
    </location>
</feature>
<dbReference type="Gene3D" id="3.40.50.300">
    <property type="entry name" value="P-loop containing nucleotide triphosphate hydrolases"/>
    <property type="match status" value="1"/>
</dbReference>
<keyword evidence="3" id="KW-0547">Nucleotide-binding</keyword>
<proteinExistence type="predicted"/>
<dbReference type="PROSITE" id="PS50929">
    <property type="entry name" value="ABC_TM1F"/>
    <property type="match status" value="1"/>
</dbReference>
<keyword evidence="14" id="KW-1185">Reference proteome</keyword>
<evidence type="ECO:0000256" key="7">
    <source>
        <dbReference type="ARBA" id="ARBA00023136"/>
    </source>
</evidence>
<feature type="transmembrane region" description="Helical" evidence="9">
    <location>
        <begin position="313"/>
        <end position="330"/>
    </location>
</feature>
<dbReference type="InterPro" id="IPR005074">
    <property type="entry name" value="Peptidase_C39"/>
</dbReference>
<feature type="domain" description="ABC transmembrane type-1" evidence="11">
    <location>
        <begin position="177"/>
        <end position="455"/>
    </location>
</feature>
<dbReference type="InterPro" id="IPR003593">
    <property type="entry name" value="AAA+_ATPase"/>
</dbReference>
<reference evidence="13 14" key="1">
    <citation type="submission" date="2024-02" db="EMBL/GenBank/DDBJ databases">
        <title>Bacteria isolated from the canopy kelp, Nereocystis luetkeana.</title>
        <authorList>
            <person name="Pfister C.A."/>
            <person name="Younker I.T."/>
            <person name="Light S.H."/>
        </authorList>
    </citation>
    <scope>NUCLEOTIDE SEQUENCE [LARGE SCALE GENOMIC DNA]</scope>
    <source>
        <strain evidence="13 14">TI.1.05</strain>
    </source>
</reference>
<dbReference type="Pfam" id="PF00005">
    <property type="entry name" value="ABC_tran"/>
    <property type="match status" value="1"/>
</dbReference>
<evidence type="ECO:0000256" key="1">
    <source>
        <dbReference type="ARBA" id="ARBA00004651"/>
    </source>
</evidence>
<sequence>MDENKSEQAATPSPRQFKFKKKNNDSLRNGLVTFCSLFDRKVTPNELSDGFPLTNGQLPIDYVPRALSRVGLSARVVNIEIESLFERLLPAMLLTESDSVVIVISINEHEAKVMLPETNRGVETLTIEQLNAIYSGTAVLAKPKLRKDSRAGNYAIEKGEHWFKGPLKKCWPAYFEVAVASFIANLLAVATSLFSLQVYDRVVPNNAFDTLFILSIGVAIAIVLDFSLRVLRAYLLDATGKKLDIQLSSKLFSRVMQIRLAAKPASTGAFSSQIREFETVREFFTSSTAATISDFPFIIIFLAIIGYIGGPVVWVPVVGIVLMLLPSLLMQGKLAQLSRANLREGAVKHGLMLEVIDNLETVKTTQAEGRNLMLWEELSAQLAEENIKLKRISSFLTLGAAMIQQFCYVGVVIVGVFQISNGNLTIGGLIACTMLASRTIAPVNQMAGVLVRWQHVKVALEGLEDLMNSPIERPEGRKFSRKQNIKGQYQADTLKFKYAEDGPAILNIKNLKIAAGSRVMLLGNNGAGKSSLLRILAGLTDPVGGQVLLDNLAISQIDPADRAQAIGYLPQDIALFYGTLKDNLLLDGESHSDDELYAALDAVGLGEAVREHPMGLDLPIQGKNSVSGGQRQAIGLVRVILQDPKVVLMDEPTASFDQGSEEKVLAFLDKWLVGRTLIMSTHKRRMLAIGQRGLVLKKGQIVMDGPLKDILTNKPAGKGGQSV</sequence>
<dbReference type="PROSITE" id="PS50990">
    <property type="entry name" value="PEPTIDASE_C39"/>
    <property type="match status" value="1"/>
</dbReference>
<comment type="caution">
    <text evidence="13">The sequence shown here is derived from an EMBL/GenBank/DDBJ whole genome shotgun (WGS) entry which is preliminary data.</text>
</comment>
<evidence type="ECO:0000256" key="4">
    <source>
        <dbReference type="ARBA" id="ARBA00022801"/>
    </source>
</evidence>
<dbReference type="Gene3D" id="1.20.1560.10">
    <property type="entry name" value="ABC transporter type 1, transmembrane domain"/>
    <property type="match status" value="1"/>
</dbReference>
<accession>A0ABU9GU45</accession>
<evidence type="ECO:0000256" key="8">
    <source>
        <dbReference type="SAM" id="MobiDB-lite"/>
    </source>
</evidence>
<dbReference type="InterPro" id="IPR027417">
    <property type="entry name" value="P-loop_NTPase"/>
</dbReference>
<dbReference type="InterPro" id="IPR017871">
    <property type="entry name" value="ABC_transporter-like_CS"/>
</dbReference>
<keyword evidence="2 9" id="KW-0812">Transmembrane</keyword>
<evidence type="ECO:0000256" key="9">
    <source>
        <dbReference type="SAM" id="Phobius"/>
    </source>
</evidence>
<evidence type="ECO:0000259" key="10">
    <source>
        <dbReference type="PROSITE" id="PS50893"/>
    </source>
</evidence>
<dbReference type="CDD" id="cd18587">
    <property type="entry name" value="ABC_6TM_LapB_like"/>
    <property type="match status" value="1"/>
</dbReference>
<dbReference type="PROSITE" id="PS50893">
    <property type="entry name" value="ABC_TRANSPORTER_2"/>
    <property type="match status" value="1"/>
</dbReference>
<dbReference type="EMBL" id="JBAKAZ010000099">
    <property type="protein sequence ID" value="MEL0630848.1"/>
    <property type="molecule type" value="Genomic_DNA"/>
</dbReference>